<feature type="transmembrane region" description="Helical" evidence="1">
    <location>
        <begin position="210"/>
        <end position="227"/>
    </location>
</feature>
<feature type="transmembrane region" description="Helical" evidence="1">
    <location>
        <begin position="156"/>
        <end position="182"/>
    </location>
</feature>
<proteinExistence type="predicted"/>
<evidence type="ECO:0000256" key="1">
    <source>
        <dbReference type="SAM" id="Phobius"/>
    </source>
</evidence>
<evidence type="ECO:0000313" key="3">
    <source>
        <dbReference type="Proteomes" id="UP000228758"/>
    </source>
</evidence>
<feature type="transmembrane region" description="Helical" evidence="1">
    <location>
        <begin position="288"/>
        <end position="310"/>
    </location>
</feature>
<evidence type="ECO:0000313" key="2">
    <source>
        <dbReference type="EMBL" id="PJJ72977.1"/>
    </source>
</evidence>
<keyword evidence="1" id="KW-1133">Transmembrane helix</keyword>
<feature type="transmembrane region" description="Helical" evidence="1">
    <location>
        <begin position="33"/>
        <end position="56"/>
    </location>
</feature>
<keyword evidence="1" id="KW-0812">Transmembrane</keyword>
<dbReference type="AlphaFoldDB" id="A0A2M9CM42"/>
<name>A0A2M9CM42_9MICO</name>
<protein>
    <submittedName>
        <fullName evidence="2">Uncharacterized protein</fullName>
    </submittedName>
</protein>
<accession>A0A2M9CM42</accession>
<dbReference type="EMBL" id="PGFF01000001">
    <property type="protein sequence ID" value="PJJ72977.1"/>
    <property type="molecule type" value="Genomic_DNA"/>
</dbReference>
<comment type="caution">
    <text evidence="2">The sequence shown here is derived from an EMBL/GenBank/DDBJ whole genome shotgun (WGS) entry which is preliminary data.</text>
</comment>
<reference evidence="2 3" key="1">
    <citation type="submission" date="2017-11" db="EMBL/GenBank/DDBJ databases">
        <title>Genomic Encyclopedia of Archaeal and Bacterial Type Strains, Phase II (KMG-II): From Individual Species to Whole Genera.</title>
        <authorList>
            <person name="Goeker M."/>
        </authorList>
    </citation>
    <scope>NUCLEOTIDE SEQUENCE [LARGE SCALE GENOMIC DNA]</scope>
    <source>
        <strain evidence="2 3">DSM 27393</strain>
    </source>
</reference>
<sequence length="726" mass="75107">MDGVGTGTGPSEASGAYVAELGPTLSSSFGNPAAVTALVIPPAVISVLALVPVSLLSPNAASLLNGAIVPVDPPTWFPVVQSTLLVLWAIALAFGSAAAAFAVAARAGGIRASVTDAWREAGRRALPLSIVFIVLGIIGAAVTGATLALAAVSHVAVALVFIAVAIVVIAPILAAPSTALLARRGPFAALRHAASVPRWSRDAVVARTRMSLGVGLGVALALGTVWLTRDLEGSVLAVLLRDVLRAAALYAGVLFAIGWLTTVAVEAREIGRFPWQVTPVRVRHPSRALALIGLVAVVAAPILGGLVAAVNPGGLARITVAEAGRHWEDIEAVPLGDGAAVFSSIGDEGGRTSICLEATCRDFDSPHYGGVSAVGLPNGSVLYVRVGPVLSDGHNFEQIEVVAAKFEPSEAAGVPERDEHDQPVQLRLTADDDPLGTASTLWTEDLDEDAYGDPDQVDDTVTTIGLDARGLPVVALLTASEVADYGTLRVFRCSDDACTDSKLSAQADVLWQYPFASAEWAMADMVVLPDGTVGVAVVHPHNGPAPLQFVAFPPEGDPTVTVLDDMPREMGIGDRDRSSGVRAAVNGEGTATLAWRALGEMTGHLLTCGDATCSTHTTVDTLPSGSDPYYPSATLAIDDSGRPLYLRRDVSGVVRLVSCEDVTCATTSETALAMPEYPGGPMALTLGVDGRPIIVAAAPPVDRELERRITERSLVLECADLRCGLN</sequence>
<feature type="transmembrane region" description="Helical" evidence="1">
    <location>
        <begin position="76"/>
        <end position="104"/>
    </location>
</feature>
<keyword evidence="3" id="KW-1185">Reference proteome</keyword>
<feature type="transmembrane region" description="Helical" evidence="1">
    <location>
        <begin position="247"/>
        <end position="267"/>
    </location>
</feature>
<dbReference type="Proteomes" id="UP000228758">
    <property type="component" value="Unassembled WGS sequence"/>
</dbReference>
<feature type="transmembrane region" description="Helical" evidence="1">
    <location>
        <begin position="125"/>
        <end position="150"/>
    </location>
</feature>
<keyword evidence="1" id="KW-0472">Membrane</keyword>
<organism evidence="2 3">
    <name type="scientific">Diaminobutyricimonas aerilata</name>
    <dbReference type="NCBI Taxonomy" id="1162967"/>
    <lineage>
        <taxon>Bacteria</taxon>
        <taxon>Bacillati</taxon>
        <taxon>Actinomycetota</taxon>
        <taxon>Actinomycetes</taxon>
        <taxon>Micrococcales</taxon>
        <taxon>Microbacteriaceae</taxon>
        <taxon>Diaminobutyricimonas</taxon>
    </lineage>
</organism>
<gene>
    <name evidence="2" type="ORF">CLV46_2557</name>
</gene>